<dbReference type="GO" id="GO:0016020">
    <property type="term" value="C:membrane"/>
    <property type="evidence" value="ECO:0007669"/>
    <property type="project" value="UniProtKB-SubCell"/>
</dbReference>
<feature type="transmembrane region" description="Helical" evidence="6">
    <location>
        <begin position="201"/>
        <end position="221"/>
    </location>
</feature>
<evidence type="ECO:0000256" key="5">
    <source>
        <dbReference type="ARBA" id="ARBA00023136"/>
    </source>
</evidence>
<keyword evidence="6" id="KW-0378">Hydrolase</keyword>
<feature type="transmembrane region" description="Helical" evidence="6">
    <location>
        <begin position="147"/>
        <end position="165"/>
    </location>
</feature>
<evidence type="ECO:0000313" key="8">
    <source>
        <dbReference type="EMBL" id="KAG9444092.1"/>
    </source>
</evidence>
<keyword evidence="6" id="KW-0645">Protease</keyword>
<comment type="caution">
    <text evidence="8">The sequence shown here is derived from an EMBL/GenBank/DDBJ whole genome shotgun (WGS) entry which is preliminary data.</text>
</comment>
<keyword evidence="9" id="KW-1185">Reference proteome</keyword>
<evidence type="ECO:0000256" key="1">
    <source>
        <dbReference type="ARBA" id="ARBA00004141"/>
    </source>
</evidence>
<feature type="transmembrane region" description="Helical" evidence="6">
    <location>
        <begin position="171"/>
        <end position="189"/>
    </location>
</feature>
<evidence type="ECO:0000259" key="7">
    <source>
        <dbReference type="Pfam" id="PF01694"/>
    </source>
</evidence>
<dbReference type="EC" id="3.4.21.105" evidence="6"/>
<evidence type="ECO:0000256" key="6">
    <source>
        <dbReference type="RuleBase" id="RU362115"/>
    </source>
</evidence>
<dbReference type="Proteomes" id="UP000825729">
    <property type="component" value="Unassembled WGS sequence"/>
</dbReference>
<keyword evidence="6" id="KW-0720">Serine protease</keyword>
<evidence type="ECO:0000256" key="2">
    <source>
        <dbReference type="ARBA" id="ARBA00009045"/>
    </source>
</evidence>
<evidence type="ECO:0000256" key="4">
    <source>
        <dbReference type="ARBA" id="ARBA00022989"/>
    </source>
</evidence>
<name>A0AAV7E8M8_ARIFI</name>
<dbReference type="Pfam" id="PF01694">
    <property type="entry name" value="Rhomboid"/>
    <property type="match status" value="1"/>
</dbReference>
<proteinExistence type="inferred from homology"/>
<dbReference type="AlphaFoldDB" id="A0AAV7E8M8"/>
<comment type="catalytic activity">
    <reaction evidence="6">
        <text>Cleaves type-1 transmembrane domains using a catalytic dyad composed of serine and histidine that are contributed by different transmembrane domains.</text>
        <dbReference type="EC" id="3.4.21.105"/>
    </reaction>
</comment>
<dbReference type="EMBL" id="JAINDJ010000006">
    <property type="protein sequence ID" value="KAG9444092.1"/>
    <property type="molecule type" value="Genomic_DNA"/>
</dbReference>
<sequence length="369" mass="40856">MAHLLVEVGALPDDEVEMSRIPFFGSRSRRTKGTSVTLGFAFINVVVFGVTMAINDCYRNSHGQCSLKFLKRFSFQPISENALLGPAASTLVQLGALERTLMSQNQIWRLFTSMWLHVGLIHLVVNLSGLIFIGFRLEKAFGSWRVGMIYSLSSFVGSLVAAIFIRVGPTVVSSSALFGLIGALFVDLIRNWHIYYNKLEALFFLFLAFIPNFLLGMLPIVDNASNIAGFFSGVLLGFTLLYDPVLGNPRRGLYDLSLKGAAEIEVKLDKPVLRIVSGILFGVILAGGLLAVLLGVNGNKYCHFCHYLDCVPSKRWSCMEHVAECTEIVHGGRMTLTCIGNEQFWTFPFADISKPRLKDLCDQICNSHI</sequence>
<dbReference type="InterPro" id="IPR035952">
    <property type="entry name" value="Rhomboid-like_sf"/>
</dbReference>
<keyword evidence="4 6" id="KW-1133">Transmembrane helix</keyword>
<feature type="transmembrane region" description="Helical" evidence="6">
    <location>
        <begin position="275"/>
        <end position="296"/>
    </location>
</feature>
<dbReference type="Gene3D" id="1.20.1540.10">
    <property type="entry name" value="Rhomboid-like"/>
    <property type="match status" value="1"/>
</dbReference>
<dbReference type="PANTHER" id="PTHR22936:SF75">
    <property type="entry name" value="RHOMBOID-LIKE PROTEIN 8"/>
    <property type="match status" value="1"/>
</dbReference>
<organism evidence="8 9">
    <name type="scientific">Aristolochia fimbriata</name>
    <name type="common">White veined hardy Dutchman's pipe vine</name>
    <dbReference type="NCBI Taxonomy" id="158543"/>
    <lineage>
        <taxon>Eukaryota</taxon>
        <taxon>Viridiplantae</taxon>
        <taxon>Streptophyta</taxon>
        <taxon>Embryophyta</taxon>
        <taxon>Tracheophyta</taxon>
        <taxon>Spermatophyta</taxon>
        <taxon>Magnoliopsida</taxon>
        <taxon>Magnoliidae</taxon>
        <taxon>Piperales</taxon>
        <taxon>Aristolochiaceae</taxon>
        <taxon>Aristolochia</taxon>
    </lineage>
</organism>
<comment type="function">
    <text evidence="6">Serine protease involved in intramembrane proteolysis.</text>
</comment>
<evidence type="ECO:0000313" key="9">
    <source>
        <dbReference type="Proteomes" id="UP000825729"/>
    </source>
</evidence>
<dbReference type="GO" id="GO:0004252">
    <property type="term" value="F:serine-type endopeptidase activity"/>
    <property type="evidence" value="ECO:0007669"/>
    <property type="project" value="InterPro"/>
</dbReference>
<dbReference type="InterPro" id="IPR002610">
    <property type="entry name" value="Peptidase_S54_rhomboid-like"/>
</dbReference>
<feature type="transmembrane region" description="Helical" evidence="6">
    <location>
        <begin position="36"/>
        <end position="54"/>
    </location>
</feature>
<protein>
    <recommendedName>
        <fullName evidence="6">RHOMBOID-like protein</fullName>
        <ecNumber evidence="6">3.4.21.105</ecNumber>
    </recommendedName>
</protein>
<dbReference type="InterPro" id="IPR022764">
    <property type="entry name" value="Peptidase_S54_rhomboid_dom"/>
</dbReference>
<evidence type="ECO:0000256" key="3">
    <source>
        <dbReference type="ARBA" id="ARBA00022692"/>
    </source>
</evidence>
<gene>
    <name evidence="8" type="ORF">H6P81_015432</name>
</gene>
<comment type="similarity">
    <text evidence="2 6">Belongs to the peptidase S54 family.</text>
</comment>
<comment type="subcellular location">
    <subcellularLocation>
        <location evidence="1 6">Membrane</location>
        <topology evidence="1 6">Multi-pass membrane protein</topology>
    </subcellularLocation>
</comment>
<dbReference type="SUPFAM" id="SSF144091">
    <property type="entry name" value="Rhomboid-like"/>
    <property type="match status" value="1"/>
</dbReference>
<comment type="caution">
    <text evidence="6">Lacks conserved residue(s) required for the propagation of feature annotation.</text>
</comment>
<keyword evidence="5 6" id="KW-0472">Membrane</keyword>
<feature type="transmembrane region" description="Helical" evidence="6">
    <location>
        <begin position="114"/>
        <end position="135"/>
    </location>
</feature>
<dbReference type="GO" id="GO:0006508">
    <property type="term" value="P:proteolysis"/>
    <property type="evidence" value="ECO:0007669"/>
    <property type="project" value="UniProtKB-KW"/>
</dbReference>
<feature type="domain" description="Peptidase S54 rhomboid" evidence="7">
    <location>
        <begin position="105"/>
        <end position="242"/>
    </location>
</feature>
<accession>A0AAV7E8M8</accession>
<dbReference type="PANTHER" id="PTHR22936">
    <property type="entry name" value="RHOMBOID-RELATED"/>
    <property type="match status" value="1"/>
</dbReference>
<reference evidence="8 9" key="1">
    <citation type="submission" date="2021-07" db="EMBL/GenBank/DDBJ databases">
        <title>The Aristolochia fimbriata genome: insights into angiosperm evolution, floral development and chemical biosynthesis.</title>
        <authorList>
            <person name="Jiao Y."/>
        </authorList>
    </citation>
    <scope>NUCLEOTIDE SEQUENCE [LARGE SCALE GENOMIC DNA]</scope>
    <source>
        <strain evidence="8">IBCAS-2021</strain>
        <tissue evidence="8">Leaf</tissue>
    </source>
</reference>
<keyword evidence="3 6" id="KW-0812">Transmembrane</keyword>